<dbReference type="Gene3D" id="1.10.357.10">
    <property type="entry name" value="Tetracycline Repressor, domain 2"/>
    <property type="match status" value="1"/>
</dbReference>
<dbReference type="InterPro" id="IPR023772">
    <property type="entry name" value="DNA-bd_HTH_TetR-type_CS"/>
</dbReference>
<organism evidence="4 5">
    <name type="scientific">Mycobacterium heidelbergense</name>
    <dbReference type="NCBI Taxonomy" id="53376"/>
    <lineage>
        <taxon>Bacteria</taxon>
        <taxon>Bacillati</taxon>
        <taxon>Actinomycetota</taxon>
        <taxon>Actinomycetes</taxon>
        <taxon>Mycobacteriales</taxon>
        <taxon>Mycobacteriaceae</taxon>
        <taxon>Mycobacterium</taxon>
        <taxon>Mycobacterium simiae complex</taxon>
    </lineage>
</organism>
<dbReference type="InterPro" id="IPR050109">
    <property type="entry name" value="HTH-type_TetR-like_transc_reg"/>
</dbReference>
<keyword evidence="5" id="KW-1185">Reference proteome</keyword>
<proteinExistence type="predicted"/>
<evidence type="ECO:0000313" key="5">
    <source>
        <dbReference type="Proteomes" id="UP000192566"/>
    </source>
</evidence>
<dbReference type="SUPFAM" id="SSF48498">
    <property type="entry name" value="Tetracyclin repressor-like, C-terminal domain"/>
    <property type="match status" value="1"/>
</dbReference>
<dbReference type="GO" id="GO:0000976">
    <property type="term" value="F:transcription cis-regulatory region binding"/>
    <property type="evidence" value="ECO:0007669"/>
    <property type="project" value="TreeGrafter"/>
</dbReference>
<comment type="caution">
    <text evidence="4">The sequence shown here is derived from an EMBL/GenBank/DDBJ whole genome shotgun (WGS) entry which is preliminary data.</text>
</comment>
<evidence type="ECO:0000256" key="1">
    <source>
        <dbReference type="ARBA" id="ARBA00023015"/>
    </source>
</evidence>
<evidence type="ECO:0000256" key="3">
    <source>
        <dbReference type="ARBA" id="ARBA00023163"/>
    </source>
</evidence>
<dbReference type="STRING" id="53376.BST25_22025"/>
<dbReference type="PANTHER" id="PTHR30055:SF234">
    <property type="entry name" value="HTH-TYPE TRANSCRIPTIONAL REGULATOR BETI"/>
    <property type="match status" value="1"/>
</dbReference>
<dbReference type="RefSeq" id="WP_083077313.1">
    <property type="nucleotide sequence ID" value="NZ_AP022615.1"/>
</dbReference>
<reference evidence="4 5" key="1">
    <citation type="submission" date="2017-02" db="EMBL/GenBank/DDBJ databases">
        <title>The new phylogeny of genus Mycobacterium.</title>
        <authorList>
            <person name="Tortoli E."/>
            <person name="Trovato A."/>
            <person name="Cirillo D.M."/>
        </authorList>
    </citation>
    <scope>NUCLEOTIDE SEQUENCE [LARGE SCALE GENOMIC DNA]</scope>
    <source>
        <strain evidence="4 5">DSM 44471</strain>
    </source>
</reference>
<dbReference type="InterPro" id="IPR009057">
    <property type="entry name" value="Homeodomain-like_sf"/>
</dbReference>
<sequence length="233" mass="25898">MTEQGDPLAYARAYVDYQVTTRRKKLAPDPDVRRAIVDAASKSVREQGVRGLSVAAVLEHAQLSTRAFYRHFESKDHLVAAVFLEITRAEVRRLRQRMAEATDPIEAVAAWIDERLDLAFDEEIKAELRQVSLEAESTALSTREMVAPACGAILEPLVEQLQRGLDVGVFKDIVPMTAAKSIHGVVWAGTQRQWTTNHWNRDEVRERAVRFCLRGLGVAPGTIEQATGDPPAG</sequence>
<evidence type="ECO:0000313" key="4">
    <source>
        <dbReference type="EMBL" id="ORA68571.1"/>
    </source>
</evidence>
<dbReference type="EMBL" id="MVHR01000054">
    <property type="protein sequence ID" value="ORA68571.1"/>
    <property type="molecule type" value="Genomic_DNA"/>
</dbReference>
<evidence type="ECO:0000256" key="2">
    <source>
        <dbReference type="ARBA" id="ARBA00023125"/>
    </source>
</evidence>
<accession>A0A1X0D856</accession>
<dbReference type="SUPFAM" id="SSF46689">
    <property type="entry name" value="Homeodomain-like"/>
    <property type="match status" value="1"/>
</dbReference>
<gene>
    <name evidence="4" type="ORF">BST25_22025</name>
</gene>
<dbReference type="Pfam" id="PF00440">
    <property type="entry name" value="TetR_N"/>
    <property type="match status" value="1"/>
</dbReference>
<dbReference type="GO" id="GO:0003700">
    <property type="term" value="F:DNA-binding transcription factor activity"/>
    <property type="evidence" value="ECO:0007669"/>
    <property type="project" value="TreeGrafter"/>
</dbReference>
<dbReference type="Proteomes" id="UP000192566">
    <property type="component" value="Unassembled WGS sequence"/>
</dbReference>
<keyword evidence="1" id="KW-0805">Transcription regulation</keyword>
<dbReference type="InterPro" id="IPR036271">
    <property type="entry name" value="Tet_transcr_reg_TetR-rel_C_sf"/>
</dbReference>
<dbReference type="PROSITE" id="PS01081">
    <property type="entry name" value="HTH_TETR_1"/>
    <property type="match status" value="1"/>
</dbReference>
<protein>
    <submittedName>
        <fullName evidence="4">TetR family transcriptional regulator</fullName>
    </submittedName>
</protein>
<dbReference type="PANTHER" id="PTHR30055">
    <property type="entry name" value="HTH-TYPE TRANSCRIPTIONAL REGULATOR RUTR"/>
    <property type="match status" value="1"/>
</dbReference>
<dbReference type="PRINTS" id="PR00455">
    <property type="entry name" value="HTHTETR"/>
</dbReference>
<dbReference type="OrthoDB" id="3469831at2"/>
<dbReference type="PROSITE" id="PS50977">
    <property type="entry name" value="HTH_TETR_2"/>
    <property type="match status" value="1"/>
</dbReference>
<keyword evidence="3" id="KW-0804">Transcription</keyword>
<name>A0A1X0D856_MYCHE</name>
<dbReference type="AlphaFoldDB" id="A0A1X0D856"/>
<keyword evidence="2" id="KW-0238">DNA-binding</keyword>
<dbReference type="InterPro" id="IPR001647">
    <property type="entry name" value="HTH_TetR"/>
</dbReference>